<dbReference type="SUPFAM" id="SSF54826">
    <property type="entry name" value="Enolase N-terminal domain-like"/>
    <property type="match status" value="1"/>
</dbReference>
<evidence type="ECO:0000256" key="2">
    <source>
        <dbReference type="ARBA" id="ARBA00022723"/>
    </source>
</evidence>
<proteinExistence type="predicted"/>
<dbReference type="SFLD" id="SFLDS00001">
    <property type="entry name" value="Enolase"/>
    <property type="match status" value="1"/>
</dbReference>
<dbReference type="PANTHER" id="PTHR13794:SF58">
    <property type="entry name" value="MITOCHONDRIAL ENOLASE SUPERFAMILY MEMBER 1"/>
    <property type="match status" value="1"/>
</dbReference>
<protein>
    <submittedName>
        <fullName evidence="5">Mandelate racemase/muconate lactonizing enzyme family protein</fullName>
    </submittedName>
</protein>
<reference evidence="5 6" key="1">
    <citation type="journal article" date="2019" name="Int. J. Syst. Evol. Microbiol.">
        <title>The Global Catalogue of Microorganisms (GCM) 10K type strain sequencing project: providing services to taxonomists for standard genome sequencing and annotation.</title>
        <authorList>
            <consortium name="The Broad Institute Genomics Platform"/>
            <consortium name="The Broad Institute Genome Sequencing Center for Infectious Disease"/>
            <person name="Wu L."/>
            <person name="Ma J."/>
        </authorList>
    </citation>
    <scope>NUCLEOTIDE SEQUENCE [LARGE SCALE GENOMIC DNA]</scope>
    <source>
        <strain evidence="5 6">RDMS1</strain>
    </source>
</reference>
<feature type="domain" description="Mandelate racemase/muconate lactonizing enzyme C-terminal" evidence="4">
    <location>
        <begin position="158"/>
        <end position="250"/>
    </location>
</feature>
<keyword evidence="6" id="KW-1185">Reference proteome</keyword>
<accession>A0ABD5YX66</accession>
<comment type="caution">
    <text evidence="5">The sequence shown here is derived from an EMBL/GenBank/DDBJ whole genome shotgun (WGS) entry which is preliminary data.</text>
</comment>
<dbReference type="Pfam" id="PF13378">
    <property type="entry name" value="MR_MLE_C"/>
    <property type="match status" value="1"/>
</dbReference>
<evidence type="ECO:0000256" key="3">
    <source>
        <dbReference type="ARBA" id="ARBA00022842"/>
    </source>
</evidence>
<dbReference type="CDD" id="cd03316">
    <property type="entry name" value="MR_like"/>
    <property type="match status" value="1"/>
</dbReference>
<dbReference type="Proteomes" id="UP001596417">
    <property type="component" value="Unassembled WGS sequence"/>
</dbReference>
<dbReference type="Gene3D" id="3.30.390.10">
    <property type="entry name" value="Enolase-like, N-terminal domain"/>
    <property type="match status" value="1"/>
</dbReference>
<evidence type="ECO:0000313" key="6">
    <source>
        <dbReference type="Proteomes" id="UP001596417"/>
    </source>
</evidence>
<name>A0ABD5YX66_9EURY</name>
<dbReference type="InterPro" id="IPR036849">
    <property type="entry name" value="Enolase-like_C_sf"/>
</dbReference>
<evidence type="ECO:0000259" key="4">
    <source>
        <dbReference type="SMART" id="SM00922"/>
    </source>
</evidence>
<dbReference type="InterPro" id="IPR046945">
    <property type="entry name" value="RHMD-like"/>
</dbReference>
<dbReference type="Pfam" id="PF02746">
    <property type="entry name" value="MR_MLE_N"/>
    <property type="match status" value="1"/>
</dbReference>
<dbReference type="InterPro" id="IPR013341">
    <property type="entry name" value="Mandelate_racemase_N_dom"/>
</dbReference>
<dbReference type="SMART" id="SM00922">
    <property type="entry name" value="MR_MLE"/>
    <property type="match status" value="1"/>
</dbReference>
<evidence type="ECO:0000313" key="5">
    <source>
        <dbReference type="EMBL" id="MFC7192512.1"/>
    </source>
</evidence>
<keyword evidence="3" id="KW-0460">Magnesium</keyword>
<gene>
    <name evidence="5" type="ORF">ACFQL7_23670</name>
</gene>
<dbReference type="GeneID" id="76202197"/>
<dbReference type="GO" id="GO:0046872">
    <property type="term" value="F:metal ion binding"/>
    <property type="evidence" value="ECO:0007669"/>
    <property type="project" value="UniProtKB-KW"/>
</dbReference>
<sequence>MEVASIEAIPLSYSLPEGRRFGGSRGITDTRAATLVRVETRDGLVGWGEAFAPPRTIATAIEEIVAPYIVGRSPHAVETLTTDLYAGDYHFGRGPVVHSAVSAADIALWDLKGKAVGEPISRLLGTSSSDVFIDGSVPSEVVPYASTMYITEWGEDPKTPMTEAAEEGFTAAKIKIGCGIDDDIRRVRTARDVLGEDADLMVDFNGNYRPKQAAKAINAIEQYDITWAEEPVPPENLSGYRELSERVNVPIAAGEAHFNRFEFKQLIDDRLIDVVQPNVTHCGGLSEARFIAKLATTENVVVRPHVWNGGVGLVAALHFAASIPSYPHAGALPNPMLFEFDRSENPIREELLVEPLDPTGGELAVPSDPGLGINVDENTVDRFRLEDDP</sequence>
<evidence type="ECO:0000256" key="1">
    <source>
        <dbReference type="ARBA" id="ARBA00001946"/>
    </source>
</evidence>
<organism evidence="5 6">
    <name type="scientific">Halocatena marina</name>
    <dbReference type="NCBI Taxonomy" id="2934937"/>
    <lineage>
        <taxon>Archaea</taxon>
        <taxon>Methanobacteriati</taxon>
        <taxon>Methanobacteriota</taxon>
        <taxon>Stenosarchaea group</taxon>
        <taxon>Halobacteria</taxon>
        <taxon>Halobacteriales</taxon>
        <taxon>Natronomonadaceae</taxon>
        <taxon>Halocatena</taxon>
    </lineage>
</organism>
<dbReference type="InterPro" id="IPR029065">
    <property type="entry name" value="Enolase_C-like"/>
</dbReference>
<dbReference type="InterPro" id="IPR029017">
    <property type="entry name" value="Enolase-like_N"/>
</dbReference>
<keyword evidence="2" id="KW-0479">Metal-binding</keyword>
<dbReference type="PANTHER" id="PTHR13794">
    <property type="entry name" value="ENOLASE SUPERFAMILY, MANDELATE RACEMASE"/>
    <property type="match status" value="1"/>
</dbReference>
<comment type="cofactor">
    <cofactor evidence="1">
        <name>Mg(2+)</name>
        <dbReference type="ChEBI" id="CHEBI:18420"/>
    </cofactor>
</comment>
<dbReference type="Gene3D" id="3.20.20.120">
    <property type="entry name" value="Enolase-like C-terminal domain"/>
    <property type="match status" value="1"/>
</dbReference>
<dbReference type="RefSeq" id="WP_248910631.1">
    <property type="nucleotide sequence ID" value="NZ_CP109981.1"/>
</dbReference>
<dbReference type="InterPro" id="IPR013342">
    <property type="entry name" value="Mandelate_racemase_C"/>
</dbReference>
<dbReference type="EMBL" id="JBHTAX010000005">
    <property type="protein sequence ID" value="MFC7192512.1"/>
    <property type="molecule type" value="Genomic_DNA"/>
</dbReference>
<dbReference type="AlphaFoldDB" id="A0ABD5YX66"/>
<dbReference type="GO" id="GO:0016836">
    <property type="term" value="F:hydro-lyase activity"/>
    <property type="evidence" value="ECO:0007669"/>
    <property type="project" value="UniProtKB-ARBA"/>
</dbReference>
<dbReference type="SUPFAM" id="SSF51604">
    <property type="entry name" value="Enolase C-terminal domain-like"/>
    <property type="match status" value="1"/>
</dbReference>